<feature type="compositionally biased region" description="Basic and acidic residues" evidence="1">
    <location>
        <begin position="67"/>
        <end position="76"/>
    </location>
</feature>
<feature type="region of interest" description="Disordered" evidence="1">
    <location>
        <begin position="104"/>
        <end position="154"/>
    </location>
</feature>
<dbReference type="EnsemblMetazoa" id="GPAI007701-RA">
    <property type="protein sequence ID" value="GPAI007701-PA"/>
    <property type="gene ID" value="GPAI007701"/>
</dbReference>
<keyword evidence="4" id="KW-1185">Reference proteome</keyword>
<feature type="transmembrane region" description="Helical" evidence="2">
    <location>
        <begin position="12"/>
        <end position="31"/>
    </location>
</feature>
<keyword evidence="2" id="KW-0812">Transmembrane</keyword>
<organism evidence="3 4">
    <name type="scientific">Glossina pallidipes</name>
    <name type="common">Tsetse fly</name>
    <dbReference type="NCBI Taxonomy" id="7398"/>
    <lineage>
        <taxon>Eukaryota</taxon>
        <taxon>Metazoa</taxon>
        <taxon>Ecdysozoa</taxon>
        <taxon>Arthropoda</taxon>
        <taxon>Hexapoda</taxon>
        <taxon>Insecta</taxon>
        <taxon>Pterygota</taxon>
        <taxon>Neoptera</taxon>
        <taxon>Endopterygota</taxon>
        <taxon>Diptera</taxon>
        <taxon>Brachycera</taxon>
        <taxon>Muscomorpha</taxon>
        <taxon>Hippoboscoidea</taxon>
        <taxon>Glossinidae</taxon>
        <taxon>Glossina</taxon>
    </lineage>
</organism>
<accession>A0A1A9Z9B3</accession>
<protein>
    <submittedName>
        <fullName evidence="3">Uncharacterized protein</fullName>
    </submittedName>
</protein>
<feature type="region of interest" description="Disordered" evidence="1">
    <location>
        <begin position="57"/>
        <end position="83"/>
    </location>
</feature>
<reference evidence="3" key="2">
    <citation type="submission" date="2020-05" db="UniProtKB">
        <authorList>
            <consortium name="EnsemblMetazoa"/>
        </authorList>
    </citation>
    <scope>IDENTIFICATION</scope>
    <source>
        <strain evidence="3">IAEA</strain>
    </source>
</reference>
<name>A0A1A9Z9B3_GLOPL</name>
<keyword evidence="2" id="KW-1133">Transmembrane helix</keyword>
<feature type="compositionally biased region" description="Acidic residues" evidence="1">
    <location>
        <begin position="129"/>
        <end position="143"/>
    </location>
</feature>
<dbReference type="AlphaFoldDB" id="A0A1A9Z9B3"/>
<keyword evidence="2" id="KW-0472">Membrane</keyword>
<reference evidence="4" key="1">
    <citation type="submission" date="2014-03" db="EMBL/GenBank/DDBJ databases">
        <authorList>
            <person name="Aksoy S."/>
            <person name="Warren W."/>
            <person name="Wilson R.K."/>
        </authorList>
    </citation>
    <scope>NUCLEOTIDE SEQUENCE [LARGE SCALE GENOMIC DNA]</scope>
    <source>
        <strain evidence="4">IAEA</strain>
    </source>
</reference>
<evidence type="ECO:0000313" key="4">
    <source>
        <dbReference type="Proteomes" id="UP000092445"/>
    </source>
</evidence>
<sequence>MELKEFCLKIQFILRILLVIFIVILSTVIIMELTSEPSILRILVNTVKGTDEEKNLEKFENSNSTAKNEKFTRNIHENSTSKTKNYYEEQMPVVVYSRTDVDLPDNQNILTNQNTQENDNDYDSHYYDDNDADADDDDGDGFSENEGRGRSSHYNDYDMYYSQWPYTTSSPHISTPKQGLKNSEIGFLINDVLNAIVDAFRSLTLSVIMMCN</sequence>
<evidence type="ECO:0000256" key="1">
    <source>
        <dbReference type="SAM" id="MobiDB-lite"/>
    </source>
</evidence>
<evidence type="ECO:0000313" key="3">
    <source>
        <dbReference type="EnsemblMetazoa" id="GPAI007701-PA"/>
    </source>
</evidence>
<dbReference type="VEuPathDB" id="VectorBase:GPAI007701"/>
<feature type="compositionally biased region" description="Basic and acidic residues" evidence="1">
    <location>
        <begin position="145"/>
        <end position="154"/>
    </location>
</feature>
<dbReference type="Proteomes" id="UP000092445">
    <property type="component" value="Unassembled WGS sequence"/>
</dbReference>
<proteinExistence type="predicted"/>
<evidence type="ECO:0000256" key="2">
    <source>
        <dbReference type="SAM" id="Phobius"/>
    </source>
</evidence>
<feature type="compositionally biased region" description="Polar residues" evidence="1">
    <location>
        <begin position="105"/>
        <end position="117"/>
    </location>
</feature>